<dbReference type="Proteomes" id="UP001190925">
    <property type="component" value="Unassembled WGS sequence"/>
</dbReference>
<organism evidence="2 3">
    <name type="scientific">Candidatus Nanogingivalis gingivitcus</name>
    <dbReference type="NCBI Taxonomy" id="2171992"/>
    <lineage>
        <taxon>Bacteria</taxon>
        <taxon>Candidatus Saccharimonadota</taxon>
        <taxon>Candidatus Nanosyncoccalia</taxon>
        <taxon>Candidatus Nanogingivales</taxon>
        <taxon>Candidatus Nanogingivalaceae</taxon>
        <taxon>Candidatus Nanogingivalis</taxon>
    </lineage>
</organism>
<keyword evidence="3" id="KW-1185">Reference proteome</keyword>
<sequence length="42" mass="4930">MEVTRIWSPLHSPVYFDHITWLALLIVLSISVIIIIKLGERR</sequence>
<name>A0ABY0FHH0_9BACT</name>
<dbReference type="EMBL" id="PRLK01000009">
    <property type="protein sequence ID" value="RYC72407.1"/>
    <property type="molecule type" value="Genomic_DNA"/>
</dbReference>
<keyword evidence="1" id="KW-0812">Transmembrane</keyword>
<evidence type="ECO:0000256" key="1">
    <source>
        <dbReference type="SAM" id="Phobius"/>
    </source>
</evidence>
<keyword evidence="1" id="KW-1133">Transmembrane helix</keyword>
<keyword evidence="1" id="KW-0472">Membrane</keyword>
<gene>
    <name evidence="2" type="ORF">G6CMJM_00561</name>
</gene>
<proteinExistence type="predicted"/>
<protein>
    <submittedName>
        <fullName evidence="2">Uncharacterized protein</fullName>
    </submittedName>
</protein>
<evidence type="ECO:0000313" key="3">
    <source>
        <dbReference type="Proteomes" id="UP001190925"/>
    </source>
</evidence>
<feature type="transmembrane region" description="Helical" evidence="1">
    <location>
        <begin position="20"/>
        <end position="39"/>
    </location>
</feature>
<evidence type="ECO:0000313" key="2">
    <source>
        <dbReference type="EMBL" id="RYC72407.1"/>
    </source>
</evidence>
<accession>A0ABY0FHH0</accession>
<reference evidence="2 3" key="1">
    <citation type="journal article" date="2018" name="bioRxiv">
        <title>Evidence of independent acquisition and adaption of ultra-small bacteria to human hosts across the highly diverse yet reduced genomes of the phylum Saccharibacteria.</title>
        <authorList>
            <person name="McLean J.S."/>
            <person name="Bor B."/>
            <person name="To T.T."/>
            <person name="Liu Q."/>
            <person name="Kearns K.A."/>
            <person name="Solden L.M."/>
            <person name="Wrighton K.C."/>
            <person name="He X."/>
            <person name="Shi W."/>
        </authorList>
    </citation>
    <scope>NUCLEOTIDE SEQUENCE [LARGE SCALE GENOMIC DNA]</scope>
    <source>
        <strain evidence="2 3">TM7_CMJM_G6_1_HOT_870</strain>
    </source>
</reference>
<comment type="caution">
    <text evidence="2">The sequence shown here is derived from an EMBL/GenBank/DDBJ whole genome shotgun (WGS) entry which is preliminary data.</text>
</comment>
<reference evidence="2 3" key="2">
    <citation type="journal article" date="2020" name="Cell Rep.">
        <title>Acquisition and Adaptation of Ultra-small Parasitic Reduced Genome Bacteria to Mammalian Hosts.</title>
        <authorList>
            <person name="McLean J.S."/>
            <person name="Bor B."/>
            <person name="Kerns K.A."/>
            <person name="Liu Q."/>
            <person name="To T.T."/>
            <person name="Solden L."/>
            <person name="Hendrickson E.L."/>
            <person name="Wrighton K."/>
            <person name="Shi W."/>
            <person name="He X."/>
        </authorList>
    </citation>
    <scope>NUCLEOTIDE SEQUENCE [LARGE SCALE GENOMIC DNA]</scope>
    <source>
        <strain evidence="2 3">TM7_CMJM_G6_1_HOT_870</strain>
    </source>
</reference>